<dbReference type="SUPFAM" id="SSF159894">
    <property type="entry name" value="YgaC/TfoX-N like"/>
    <property type="match status" value="1"/>
</dbReference>
<dbReference type="EMBL" id="JACOPK010000006">
    <property type="protein sequence ID" value="MBC5695877.1"/>
    <property type="molecule type" value="Genomic_DNA"/>
</dbReference>
<proteinExistence type="predicted"/>
<name>A0ABR7GNI7_9FIRM</name>
<evidence type="ECO:0000313" key="1">
    <source>
        <dbReference type="EMBL" id="MBC5695877.1"/>
    </source>
</evidence>
<dbReference type="Gene3D" id="3.30.1460.30">
    <property type="entry name" value="YgaC/TfoX-N like chaperone"/>
    <property type="match status" value="1"/>
</dbReference>
<protein>
    <submittedName>
        <fullName evidence="1">TfoX/Sxy family protein</fullName>
    </submittedName>
</protein>
<reference evidence="1 2" key="1">
    <citation type="submission" date="2020-08" db="EMBL/GenBank/DDBJ databases">
        <title>Genome public.</title>
        <authorList>
            <person name="Liu C."/>
            <person name="Sun Q."/>
        </authorList>
    </citation>
    <scope>NUCLEOTIDE SEQUENCE [LARGE SCALE GENOMIC DNA]</scope>
    <source>
        <strain evidence="1 2">M2</strain>
    </source>
</reference>
<sequence length="114" mass="13112">MASSREYLEFILGQLSGLEEITHRAMMGEYILYYRGRVIGGIYDDRLLVKPVPAAVSRMPEALRELPYEGARPMLLVGNVDDREFLTELIGAMYEELPAPKPKKRRQALQEREK</sequence>
<comment type="caution">
    <text evidence="1">The sequence shown here is derived from an EMBL/GenBank/DDBJ whole genome shotgun (WGS) entry which is preliminary data.</text>
</comment>
<dbReference type="Proteomes" id="UP000641741">
    <property type="component" value="Unassembled WGS sequence"/>
</dbReference>
<keyword evidence="2" id="KW-1185">Reference proteome</keyword>
<gene>
    <name evidence="1" type="ORF">H8S02_07950</name>
</gene>
<organism evidence="1 2">
    <name type="scientific">Agathobaculum hominis</name>
    <dbReference type="NCBI Taxonomy" id="2763014"/>
    <lineage>
        <taxon>Bacteria</taxon>
        <taxon>Bacillati</taxon>
        <taxon>Bacillota</taxon>
        <taxon>Clostridia</taxon>
        <taxon>Eubacteriales</taxon>
        <taxon>Butyricicoccaceae</taxon>
        <taxon>Agathobaculum</taxon>
    </lineage>
</organism>
<evidence type="ECO:0000313" key="2">
    <source>
        <dbReference type="Proteomes" id="UP000641741"/>
    </source>
</evidence>
<dbReference type="RefSeq" id="WP_186970076.1">
    <property type="nucleotide sequence ID" value="NZ_JACOPK010000006.1"/>
</dbReference>
<accession>A0ABR7GNI7</accession>